<sequence>MFAELAVGGFMVLLTVLIHGVGIFGLGRFLRIEAREEAAEHIHPMSPHGIMVTLALVFGLFTLHGIEIWAYAVVYRIVDAIPTFEQAIYFSTITYSTTGYNSEGLDAKWQMIAAIEGLNGFILLGWSTAFFVTVVARMGRR</sequence>
<proteinExistence type="predicted"/>
<protein>
    <submittedName>
        <fullName evidence="3">Two pore domain potassium channel family protein</fullName>
    </submittedName>
</protein>
<dbReference type="InterPro" id="IPR013099">
    <property type="entry name" value="K_chnl_dom"/>
</dbReference>
<keyword evidence="3" id="KW-0407">Ion channel</keyword>
<evidence type="ECO:0000313" key="4">
    <source>
        <dbReference type="Proteomes" id="UP000652427"/>
    </source>
</evidence>
<evidence type="ECO:0000259" key="2">
    <source>
        <dbReference type="Pfam" id="PF07885"/>
    </source>
</evidence>
<dbReference type="SUPFAM" id="SSF81324">
    <property type="entry name" value="Voltage-gated potassium channels"/>
    <property type="match status" value="1"/>
</dbReference>
<keyword evidence="1" id="KW-0812">Transmembrane</keyword>
<keyword evidence="3" id="KW-0406">Ion transport</keyword>
<feature type="transmembrane region" description="Helical" evidence="1">
    <location>
        <begin position="50"/>
        <end position="72"/>
    </location>
</feature>
<keyword evidence="1" id="KW-1133">Transmembrane helix</keyword>
<accession>A0ABX2N017</accession>
<dbReference type="GO" id="GO:0034220">
    <property type="term" value="P:monoatomic ion transmembrane transport"/>
    <property type="evidence" value="ECO:0007669"/>
    <property type="project" value="UniProtKB-KW"/>
</dbReference>
<reference evidence="3 4" key="1">
    <citation type="submission" date="2020-06" db="EMBL/GenBank/DDBJ databases">
        <authorList>
            <person name="Kim S.-J."/>
            <person name="Park S.-J."/>
        </authorList>
    </citation>
    <scope>NUCLEOTIDE SEQUENCE [LARGE SCALE GENOMIC DNA]</scope>
    <source>
        <strain evidence="3 4">SW-151</strain>
    </source>
</reference>
<keyword evidence="3" id="KW-0813">Transport</keyword>
<organism evidence="3 4">
    <name type="scientific">Parasphingorhabdus flavimaris</name>
    <dbReference type="NCBI Taxonomy" id="266812"/>
    <lineage>
        <taxon>Bacteria</taxon>
        <taxon>Pseudomonadati</taxon>
        <taxon>Pseudomonadota</taxon>
        <taxon>Alphaproteobacteria</taxon>
        <taxon>Sphingomonadales</taxon>
        <taxon>Sphingomonadaceae</taxon>
        <taxon>Parasphingorhabdus</taxon>
    </lineage>
</organism>
<dbReference type="Pfam" id="PF07885">
    <property type="entry name" value="Ion_trans_2"/>
    <property type="match status" value="1"/>
</dbReference>
<feature type="transmembrane region" description="Helical" evidence="1">
    <location>
        <begin position="6"/>
        <end position="30"/>
    </location>
</feature>
<comment type="caution">
    <text evidence="3">The sequence shown here is derived from an EMBL/GenBank/DDBJ whole genome shotgun (WGS) entry which is preliminary data.</text>
</comment>
<keyword evidence="4" id="KW-1185">Reference proteome</keyword>
<dbReference type="Proteomes" id="UP000652427">
    <property type="component" value="Unassembled WGS sequence"/>
</dbReference>
<keyword evidence="1" id="KW-0472">Membrane</keyword>
<gene>
    <name evidence="3" type="ORF">HUO14_03805</name>
</gene>
<evidence type="ECO:0000256" key="1">
    <source>
        <dbReference type="SAM" id="Phobius"/>
    </source>
</evidence>
<name>A0ABX2N017_9SPHN</name>
<evidence type="ECO:0000313" key="3">
    <source>
        <dbReference type="EMBL" id="NVD27033.1"/>
    </source>
</evidence>
<feature type="transmembrane region" description="Helical" evidence="1">
    <location>
        <begin position="111"/>
        <end position="136"/>
    </location>
</feature>
<dbReference type="EMBL" id="JABWMH010000001">
    <property type="protein sequence ID" value="NVD27033.1"/>
    <property type="molecule type" value="Genomic_DNA"/>
</dbReference>
<feature type="domain" description="Potassium channel" evidence="2">
    <location>
        <begin position="68"/>
        <end position="135"/>
    </location>
</feature>
<dbReference type="RefSeq" id="WP_176278526.1">
    <property type="nucleotide sequence ID" value="NZ_JABWMH010000001.1"/>
</dbReference>